<reference evidence="1 2" key="1">
    <citation type="journal article" date="2015" name="Proc. Natl. Acad. Sci. U.S.A.">
        <title>The resurrection genome of Boea hygrometrica: A blueprint for survival of dehydration.</title>
        <authorList>
            <person name="Xiao L."/>
            <person name="Yang G."/>
            <person name="Zhang L."/>
            <person name="Yang X."/>
            <person name="Zhao S."/>
            <person name="Ji Z."/>
            <person name="Zhou Q."/>
            <person name="Hu M."/>
            <person name="Wang Y."/>
            <person name="Chen M."/>
            <person name="Xu Y."/>
            <person name="Jin H."/>
            <person name="Xiao X."/>
            <person name="Hu G."/>
            <person name="Bao F."/>
            <person name="Hu Y."/>
            <person name="Wan P."/>
            <person name="Li L."/>
            <person name="Deng X."/>
            <person name="Kuang T."/>
            <person name="Xiang C."/>
            <person name="Zhu J.K."/>
            <person name="Oliver M.J."/>
            <person name="He Y."/>
        </authorList>
    </citation>
    <scope>NUCLEOTIDE SEQUENCE [LARGE SCALE GENOMIC DNA]</scope>
    <source>
        <strain evidence="2">cv. XS01</strain>
    </source>
</reference>
<evidence type="ECO:0000313" key="1">
    <source>
        <dbReference type="EMBL" id="KZV45424.1"/>
    </source>
</evidence>
<dbReference type="Proteomes" id="UP000250235">
    <property type="component" value="Unassembled WGS sequence"/>
</dbReference>
<proteinExistence type="predicted"/>
<dbReference type="AlphaFoldDB" id="A0A2Z7CLG2"/>
<organism evidence="1 2">
    <name type="scientific">Dorcoceras hygrometricum</name>
    <dbReference type="NCBI Taxonomy" id="472368"/>
    <lineage>
        <taxon>Eukaryota</taxon>
        <taxon>Viridiplantae</taxon>
        <taxon>Streptophyta</taxon>
        <taxon>Embryophyta</taxon>
        <taxon>Tracheophyta</taxon>
        <taxon>Spermatophyta</taxon>
        <taxon>Magnoliopsida</taxon>
        <taxon>eudicotyledons</taxon>
        <taxon>Gunneridae</taxon>
        <taxon>Pentapetalae</taxon>
        <taxon>asterids</taxon>
        <taxon>lamiids</taxon>
        <taxon>Lamiales</taxon>
        <taxon>Gesneriaceae</taxon>
        <taxon>Didymocarpoideae</taxon>
        <taxon>Trichosporeae</taxon>
        <taxon>Loxocarpinae</taxon>
        <taxon>Dorcoceras</taxon>
    </lineage>
</organism>
<sequence>MLRLPPPPRAAGKLFPANLDEENPSAPISSGLLVQADEGIPSPVVDLIDDIYRRLPSLNFQNRKQRKFNVTSATRRRAWRCPIFTAGRTSARDPFALVTHGARRGSALAALGRATRERAGGAWSRDEEARWPHLVAQAMRRCPLHCADDGRPEIARWPHDCRFLVDDGQRWSRRCTPLDARKVAR</sequence>
<keyword evidence="2" id="KW-1185">Reference proteome</keyword>
<evidence type="ECO:0000313" key="2">
    <source>
        <dbReference type="Proteomes" id="UP000250235"/>
    </source>
</evidence>
<name>A0A2Z7CLG2_9LAMI</name>
<protein>
    <submittedName>
        <fullName evidence="1">Uncharacterized protein</fullName>
    </submittedName>
</protein>
<gene>
    <name evidence="1" type="ORF">F511_41668</name>
</gene>
<dbReference type="EMBL" id="KQ996140">
    <property type="protein sequence ID" value="KZV45424.1"/>
    <property type="molecule type" value="Genomic_DNA"/>
</dbReference>
<accession>A0A2Z7CLG2</accession>